<evidence type="ECO:0000259" key="2">
    <source>
        <dbReference type="Pfam" id="PF13360"/>
    </source>
</evidence>
<sequence>MIGTSSGMAALSLLLVVGNAPTENWPQFRGPSSDGVVVGEKVPVDWDAEKNVLWKFDVPGEGWSCPVIWGDKVFITAAIPESKPTEQAAAPRERRERAEGKGRRPEGDAKGRRGPPDGKGGERAKGRGGRGRSRRGGGYGGPDLTQTKYRWEIYCLDANTGKLLWKEVAREGKPPLPRHQTNTYATETPVTDGERVIAYFGMTGLYAYDVDGKPLWKKDLGNYQMRAGWGTASSPVLHDGNVFLQIDNEEQSFLIALDAKTGEEIWRVSRDEPSQYSSPIIWENSKGTELVTGGQFCRSYDPATGKLLWQLDMQKGRSSATPLAHGDRLYVGTEHRNRGGSDDGGGFLFAVNAGAKGDITPSGGATNSKDIAWVCDRSGIQMASPVICDGRIYLFERRSGLVSCIDEKTGEVLFRKRVPKAAAFWSSPWTHDGKVFALDDSGTTHVIEPGDDLTIVDTNPIDEQFWSTPAFAGGKLYLRGANFLYCIGNEGGK</sequence>
<evidence type="ECO:0000256" key="1">
    <source>
        <dbReference type="SAM" id="MobiDB-lite"/>
    </source>
</evidence>
<evidence type="ECO:0000313" key="4">
    <source>
        <dbReference type="Proteomes" id="UP000317093"/>
    </source>
</evidence>
<reference evidence="3 4" key="1">
    <citation type="submission" date="2019-02" db="EMBL/GenBank/DDBJ databases">
        <title>Deep-cultivation of Planctomycetes and their phenomic and genomic characterization uncovers novel biology.</title>
        <authorList>
            <person name="Wiegand S."/>
            <person name="Jogler M."/>
            <person name="Boedeker C."/>
            <person name="Pinto D."/>
            <person name="Vollmers J."/>
            <person name="Rivas-Marin E."/>
            <person name="Kohn T."/>
            <person name="Peeters S.H."/>
            <person name="Heuer A."/>
            <person name="Rast P."/>
            <person name="Oberbeckmann S."/>
            <person name="Bunk B."/>
            <person name="Jeske O."/>
            <person name="Meyerdierks A."/>
            <person name="Storesund J.E."/>
            <person name="Kallscheuer N."/>
            <person name="Luecker S."/>
            <person name="Lage O.M."/>
            <person name="Pohl T."/>
            <person name="Merkel B.J."/>
            <person name="Hornburger P."/>
            <person name="Mueller R.-W."/>
            <person name="Bruemmer F."/>
            <person name="Labrenz M."/>
            <person name="Spormann A.M."/>
            <person name="Op den Camp H."/>
            <person name="Overmann J."/>
            <person name="Amann R."/>
            <person name="Jetten M.S.M."/>
            <person name="Mascher T."/>
            <person name="Medema M.H."/>
            <person name="Devos D.P."/>
            <person name="Kaster A.-K."/>
            <person name="Ovreas L."/>
            <person name="Rohde M."/>
            <person name="Galperin M.Y."/>
            <person name="Jogler C."/>
        </authorList>
    </citation>
    <scope>NUCLEOTIDE SEQUENCE [LARGE SCALE GENOMIC DNA]</scope>
    <source>
        <strain evidence="3 4">Pan216</strain>
    </source>
</reference>
<gene>
    <name evidence="3" type="ORF">Pan216_23110</name>
</gene>
<keyword evidence="4" id="KW-1185">Reference proteome</keyword>
<organism evidence="3 4">
    <name type="scientific">Kolteria novifilia</name>
    <dbReference type="NCBI Taxonomy" id="2527975"/>
    <lineage>
        <taxon>Bacteria</taxon>
        <taxon>Pseudomonadati</taxon>
        <taxon>Planctomycetota</taxon>
        <taxon>Planctomycetia</taxon>
        <taxon>Kolteriales</taxon>
        <taxon>Kolteriaceae</taxon>
        <taxon>Kolteria</taxon>
    </lineage>
</organism>
<evidence type="ECO:0000313" key="3">
    <source>
        <dbReference type="EMBL" id="QDU61452.1"/>
    </source>
</evidence>
<dbReference type="KEGG" id="knv:Pan216_23110"/>
<dbReference type="EMBL" id="CP036279">
    <property type="protein sequence ID" value="QDU61452.1"/>
    <property type="molecule type" value="Genomic_DNA"/>
</dbReference>
<dbReference type="InterPro" id="IPR011047">
    <property type="entry name" value="Quinoprotein_ADH-like_sf"/>
</dbReference>
<name>A0A518B3D6_9BACT</name>
<dbReference type="InterPro" id="IPR018391">
    <property type="entry name" value="PQQ_b-propeller_rpt"/>
</dbReference>
<dbReference type="SMART" id="SM00564">
    <property type="entry name" value="PQQ"/>
    <property type="match status" value="3"/>
</dbReference>
<feature type="compositionally biased region" description="Basic and acidic residues" evidence="1">
    <location>
        <begin position="91"/>
        <end position="125"/>
    </location>
</feature>
<dbReference type="Gene3D" id="2.130.10.10">
    <property type="entry name" value="YVTN repeat-like/Quinoprotein amine dehydrogenase"/>
    <property type="match status" value="2"/>
</dbReference>
<feature type="compositionally biased region" description="Basic residues" evidence="1">
    <location>
        <begin position="126"/>
        <end position="135"/>
    </location>
</feature>
<protein>
    <submittedName>
        <fullName evidence="3">Outer membrane biogenesis protein BamB</fullName>
    </submittedName>
</protein>
<dbReference type="SUPFAM" id="SSF50998">
    <property type="entry name" value="Quinoprotein alcohol dehydrogenase-like"/>
    <property type="match status" value="1"/>
</dbReference>
<dbReference type="PANTHER" id="PTHR34512:SF30">
    <property type="entry name" value="OUTER MEMBRANE PROTEIN ASSEMBLY FACTOR BAMB"/>
    <property type="match status" value="1"/>
</dbReference>
<accession>A0A518B3D6</accession>
<proteinExistence type="predicted"/>
<dbReference type="Pfam" id="PF13360">
    <property type="entry name" value="PQQ_2"/>
    <property type="match status" value="1"/>
</dbReference>
<dbReference type="Proteomes" id="UP000317093">
    <property type="component" value="Chromosome"/>
</dbReference>
<feature type="domain" description="Pyrrolo-quinoline quinone repeat" evidence="2">
    <location>
        <begin position="152"/>
        <end position="276"/>
    </location>
</feature>
<dbReference type="PANTHER" id="PTHR34512">
    <property type="entry name" value="CELL SURFACE PROTEIN"/>
    <property type="match status" value="1"/>
</dbReference>
<feature type="region of interest" description="Disordered" evidence="1">
    <location>
        <begin position="80"/>
        <end position="141"/>
    </location>
</feature>
<dbReference type="InterPro" id="IPR002372">
    <property type="entry name" value="PQQ_rpt_dom"/>
</dbReference>
<dbReference type="AlphaFoldDB" id="A0A518B3D6"/>
<dbReference type="InterPro" id="IPR015943">
    <property type="entry name" value="WD40/YVTN_repeat-like_dom_sf"/>
</dbReference>